<evidence type="ECO:0000256" key="4">
    <source>
        <dbReference type="ARBA" id="ARBA00022643"/>
    </source>
</evidence>
<keyword evidence="7 10" id="KW-0249">Electron transport</keyword>
<dbReference type="HAMAP" id="MF_00462">
    <property type="entry name" value="RsxD_RnfD"/>
    <property type="match status" value="1"/>
</dbReference>
<comment type="caution">
    <text evidence="11">The sequence shown here is derived from an EMBL/GenBank/DDBJ whole genome shotgun (WGS) entry which is preliminary data.</text>
</comment>
<dbReference type="GO" id="GO:0055085">
    <property type="term" value="P:transmembrane transport"/>
    <property type="evidence" value="ECO:0007669"/>
    <property type="project" value="InterPro"/>
</dbReference>
<comment type="subunit">
    <text evidence="10">The complex is composed of six subunits: RnfA, RnfB, RnfC, RnfD, RnfE and RnfG.</text>
</comment>
<reference evidence="11 12" key="1">
    <citation type="submission" date="2018-07" db="EMBL/GenBank/DDBJ databases">
        <title>Halomonas rutogse sp. nov., isolated from Lake TangqianCo on Tibetan Plateau.</title>
        <authorList>
            <person name="Lu H."/>
            <person name="Xing P."/>
            <person name="Wu Q."/>
        </authorList>
    </citation>
    <scope>NUCLEOTIDE SEQUENCE [LARGE SCALE GENOMIC DNA]</scope>
    <source>
        <strain evidence="11 12">TQ8S</strain>
    </source>
</reference>
<accession>A0A368U658</accession>
<feature type="transmembrane region" description="Helical" evidence="10">
    <location>
        <begin position="209"/>
        <end position="228"/>
    </location>
</feature>
<keyword evidence="6 10" id="KW-1278">Translocase</keyword>
<feature type="transmembrane region" description="Helical" evidence="10">
    <location>
        <begin position="26"/>
        <end position="47"/>
    </location>
</feature>
<evidence type="ECO:0000256" key="10">
    <source>
        <dbReference type="HAMAP-Rule" id="MF_00462"/>
    </source>
</evidence>
<gene>
    <name evidence="10" type="primary">rnfD</name>
    <name evidence="11" type="ORF">DU506_06980</name>
</gene>
<dbReference type="Proteomes" id="UP000253204">
    <property type="component" value="Unassembled WGS sequence"/>
</dbReference>
<feature type="transmembrane region" description="Helical" evidence="10">
    <location>
        <begin position="101"/>
        <end position="119"/>
    </location>
</feature>
<dbReference type="GO" id="GO:0022900">
    <property type="term" value="P:electron transport chain"/>
    <property type="evidence" value="ECO:0007669"/>
    <property type="project" value="UniProtKB-UniRule"/>
</dbReference>
<evidence type="ECO:0000256" key="6">
    <source>
        <dbReference type="ARBA" id="ARBA00022967"/>
    </source>
</evidence>
<dbReference type="OrthoDB" id="9776359at2"/>
<organism evidence="11 12">
    <name type="scientific">Vreelandella rituensis</name>
    <dbReference type="NCBI Taxonomy" id="2282306"/>
    <lineage>
        <taxon>Bacteria</taxon>
        <taxon>Pseudomonadati</taxon>
        <taxon>Pseudomonadota</taxon>
        <taxon>Gammaproteobacteria</taxon>
        <taxon>Oceanospirillales</taxon>
        <taxon>Halomonadaceae</taxon>
        <taxon>Vreelandella</taxon>
    </lineage>
</organism>
<keyword evidence="10" id="KW-1003">Cell membrane</keyword>
<comment type="similarity">
    <text evidence="10">Belongs to the NqrB/RnfD family.</text>
</comment>
<feature type="transmembrane region" description="Helical" evidence="10">
    <location>
        <begin position="131"/>
        <end position="149"/>
    </location>
</feature>
<evidence type="ECO:0000256" key="5">
    <source>
        <dbReference type="ARBA" id="ARBA00022692"/>
    </source>
</evidence>
<keyword evidence="10" id="KW-0997">Cell inner membrane</keyword>
<dbReference type="InterPro" id="IPR004338">
    <property type="entry name" value="NqrB/RnfD"/>
</dbReference>
<dbReference type="RefSeq" id="WP_114486221.1">
    <property type="nucleotide sequence ID" value="NZ_CBCSHM010000014.1"/>
</dbReference>
<dbReference type="EC" id="7.-.-.-" evidence="10"/>
<evidence type="ECO:0000313" key="12">
    <source>
        <dbReference type="Proteomes" id="UP000253204"/>
    </source>
</evidence>
<name>A0A368U658_9GAMM</name>
<dbReference type="PANTHER" id="PTHR30578:SF0">
    <property type="entry name" value="ION-TRANSLOCATING OXIDOREDUCTASE COMPLEX SUBUNIT D"/>
    <property type="match status" value="1"/>
</dbReference>
<comment type="function">
    <text evidence="10">Part of a membrane-bound complex that couples electron transfer with translocation of ions across the membrane.</text>
</comment>
<keyword evidence="3 10" id="KW-0285">Flavoprotein</keyword>
<evidence type="ECO:0000313" key="11">
    <source>
        <dbReference type="EMBL" id="RCV92600.1"/>
    </source>
</evidence>
<evidence type="ECO:0000256" key="2">
    <source>
        <dbReference type="ARBA" id="ARBA00022553"/>
    </source>
</evidence>
<protein>
    <recommendedName>
        <fullName evidence="10">Ion-translocating oxidoreductase complex subunit D</fullName>
        <ecNumber evidence="10">7.-.-.-</ecNumber>
    </recommendedName>
    <alternativeName>
        <fullName evidence="10">Rnf electron transport complex subunit D</fullName>
    </alternativeName>
</protein>
<proteinExistence type="inferred from homology"/>
<evidence type="ECO:0000256" key="9">
    <source>
        <dbReference type="ARBA" id="ARBA00023136"/>
    </source>
</evidence>
<keyword evidence="9 10" id="KW-0472">Membrane</keyword>
<evidence type="ECO:0000256" key="1">
    <source>
        <dbReference type="ARBA" id="ARBA00022448"/>
    </source>
</evidence>
<feature type="transmembrane region" description="Helical" evidence="10">
    <location>
        <begin position="266"/>
        <end position="286"/>
    </location>
</feature>
<feature type="transmembrane region" description="Helical" evidence="10">
    <location>
        <begin position="293"/>
        <end position="309"/>
    </location>
</feature>
<dbReference type="InterPro" id="IPR011303">
    <property type="entry name" value="RnfD_bac"/>
</dbReference>
<keyword evidence="5 10" id="KW-0812">Transmembrane</keyword>
<evidence type="ECO:0000256" key="8">
    <source>
        <dbReference type="ARBA" id="ARBA00022989"/>
    </source>
</evidence>
<evidence type="ECO:0000256" key="7">
    <source>
        <dbReference type="ARBA" id="ARBA00022982"/>
    </source>
</evidence>
<keyword evidence="1 10" id="KW-0813">Transport</keyword>
<dbReference type="PANTHER" id="PTHR30578">
    <property type="entry name" value="ELECTRON TRANSPORT COMPLEX PROTEIN RNFD"/>
    <property type="match status" value="1"/>
</dbReference>
<keyword evidence="12" id="KW-1185">Reference proteome</keyword>
<dbReference type="GO" id="GO:0005886">
    <property type="term" value="C:plasma membrane"/>
    <property type="evidence" value="ECO:0007669"/>
    <property type="project" value="UniProtKB-SubCell"/>
</dbReference>
<dbReference type="Pfam" id="PF03116">
    <property type="entry name" value="NQR2_RnfD_RnfE"/>
    <property type="match status" value="1"/>
</dbReference>
<feature type="modified residue" description="FMN phosphoryl threonine" evidence="10">
    <location>
        <position position="181"/>
    </location>
</feature>
<sequence>MSMMHASSHADTGLASRTTPPDTTRLMRWVLLAMLPGIGVMTLHFGIGVLTNILLAGLLGMGLEALMLRLRKRSIRPTLNDHSALLSGVLLGVSLPPASPWWLIGVGMIAAIVVAKHLYGGLGHNPFNPAMVGYALLLVSFPTQMTLWSPPTGMGEDFSTALRQFMGMMSAAELDALSGATPLDAFKHKGEALMASEFWAANPLPSGTLLAWQHVALAWLAGGMLLLYKRIISWHIPLAMLGSMLALSTLLYAGDPSHHGSPSFHLLTSGAMLGAFFIATDPVSAATSRKGKLIYGAAIGLLVILLRTYGAYPDAVAFSVLLMNLAVPLLDYYSDPRPMGHPAPVRGYQPPPEDRS</sequence>
<feature type="transmembrane region" description="Helical" evidence="10">
    <location>
        <begin position="235"/>
        <end position="254"/>
    </location>
</feature>
<keyword evidence="2 10" id="KW-0597">Phosphoprotein</keyword>
<keyword evidence="4 10" id="KW-0288">FMN</keyword>
<dbReference type="EMBL" id="QPIJ01000011">
    <property type="protein sequence ID" value="RCV92600.1"/>
    <property type="molecule type" value="Genomic_DNA"/>
</dbReference>
<dbReference type="AlphaFoldDB" id="A0A368U658"/>
<comment type="subcellular location">
    <subcellularLocation>
        <location evidence="10">Cell inner membrane</location>
        <topology evidence="10">Multi-pass membrane protein</topology>
    </subcellularLocation>
</comment>
<dbReference type="NCBIfam" id="TIGR01946">
    <property type="entry name" value="rnfD"/>
    <property type="match status" value="1"/>
</dbReference>
<keyword evidence="8 10" id="KW-1133">Transmembrane helix</keyword>
<evidence type="ECO:0000256" key="3">
    <source>
        <dbReference type="ARBA" id="ARBA00022630"/>
    </source>
</evidence>
<comment type="cofactor">
    <cofactor evidence="10">
        <name>FMN</name>
        <dbReference type="ChEBI" id="CHEBI:58210"/>
    </cofactor>
</comment>